<dbReference type="OrthoDB" id="9809594at2"/>
<dbReference type="AlphaFoldDB" id="A0A2A2WNR3"/>
<dbReference type="EMBL" id="NTGA01000019">
    <property type="protein sequence ID" value="PAY22856.1"/>
    <property type="molecule type" value="Genomic_DNA"/>
</dbReference>
<name>A0A2A2WNR3_9ACTN</name>
<protein>
    <recommendedName>
        <fullName evidence="1">Glycosyl transferase family 28 C-terminal domain-containing protein</fullName>
    </recommendedName>
</protein>
<feature type="domain" description="Glycosyl transferase family 28 C-terminal" evidence="1">
    <location>
        <begin position="243"/>
        <end position="313"/>
    </location>
</feature>
<dbReference type="SUPFAM" id="SSF53756">
    <property type="entry name" value="UDP-Glycosyltransferase/glycogen phosphorylase"/>
    <property type="match status" value="1"/>
</dbReference>
<gene>
    <name evidence="2" type="ORF">CEY15_11025</name>
</gene>
<accession>A0A2A2WNR3</accession>
<keyword evidence="3" id="KW-1185">Reference proteome</keyword>
<proteinExistence type="predicted"/>
<comment type="caution">
    <text evidence="2">The sequence shown here is derived from an EMBL/GenBank/DDBJ whole genome shotgun (WGS) entry which is preliminary data.</text>
</comment>
<dbReference type="Pfam" id="PF04101">
    <property type="entry name" value="Glyco_tran_28_C"/>
    <property type="match status" value="1"/>
</dbReference>
<dbReference type="RefSeq" id="WP_095718492.1">
    <property type="nucleotide sequence ID" value="NZ_NTGA01000019.1"/>
</dbReference>
<evidence type="ECO:0000313" key="3">
    <source>
        <dbReference type="Proteomes" id="UP000218810"/>
    </source>
</evidence>
<sequence length="353" mass="37028">MIGMYAHHHGSGHLQRAFAVAAHVDDEVTILTSANVEAATNPDPTRIRVLPLPLDHDGPGAVAEPDRPVLEPTAGGRLHWAPLGQPGLRRRTAMLTGWIDTHRPTVMWTDVSVEVTLATRLTGTPVVSTVLPGRRDDIPHTLAHGVCSALVAGWPRSAGAPVPAGATEPLIPVGGVSRFAGRHPDQADRGHGRARVLHLRGSGGSGRDRRWDAVRDELDGVEWVELGGPGGRWVSDPWSELCRADVVISAAGQSSVADLAAADAHVVAVPEERPFGEQDDTAAKLDGLGHGAVVGHDSTVAHLVRAVRRTLERSRSTPGAGSGLREAWEIDGAAGRLAAVLETVAADSMAGAR</sequence>
<evidence type="ECO:0000313" key="2">
    <source>
        <dbReference type="EMBL" id="PAY22856.1"/>
    </source>
</evidence>
<dbReference type="Proteomes" id="UP000218810">
    <property type="component" value="Unassembled WGS sequence"/>
</dbReference>
<organism evidence="2 3">
    <name type="scientific">Dietzia natronolimnaea</name>
    <dbReference type="NCBI Taxonomy" id="161920"/>
    <lineage>
        <taxon>Bacteria</taxon>
        <taxon>Bacillati</taxon>
        <taxon>Actinomycetota</taxon>
        <taxon>Actinomycetes</taxon>
        <taxon>Mycobacteriales</taxon>
        <taxon>Dietziaceae</taxon>
        <taxon>Dietzia</taxon>
    </lineage>
</organism>
<dbReference type="InterPro" id="IPR007235">
    <property type="entry name" value="Glyco_trans_28_C"/>
</dbReference>
<dbReference type="GO" id="GO:0016758">
    <property type="term" value="F:hexosyltransferase activity"/>
    <property type="evidence" value="ECO:0007669"/>
    <property type="project" value="InterPro"/>
</dbReference>
<evidence type="ECO:0000259" key="1">
    <source>
        <dbReference type="Pfam" id="PF04101"/>
    </source>
</evidence>
<dbReference type="Gene3D" id="3.40.50.2000">
    <property type="entry name" value="Glycogen Phosphorylase B"/>
    <property type="match status" value="1"/>
</dbReference>
<reference evidence="3" key="1">
    <citation type="submission" date="2017-09" db="EMBL/GenBank/DDBJ databases">
        <authorList>
            <person name="Zhang Y."/>
            <person name="Huang X."/>
            <person name="Liu J."/>
            <person name="Lu L."/>
            <person name="Peng K."/>
        </authorList>
    </citation>
    <scope>NUCLEOTIDE SEQUENCE [LARGE SCALE GENOMIC DNA]</scope>
    <source>
        <strain evidence="3">S-XJ-1</strain>
    </source>
</reference>